<dbReference type="PRINTS" id="PR00111">
    <property type="entry name" value="ABHYDROLASE"/>
</dbReference>
<proteinExistence type="predicted"/>
<dbReference type="EMBL" id="CAJVRC010000892">
    <property type="protein sequence ID" value="CAG8908474.1"/>
    <property type="molecule type" value="Genomic_DNA"/>
</dbReference>
<dbReference type="InterPro" id="IPR013595">
    <property type="entry name" value="Pept_S33_TAP-like_C"/>
</dbReference>
<dbReference type="SUPFAM" id="SSF53474">
    <property type="entry name" value="alpha/beta-Hydrolases"/>
    <property type="match status" value="1"/>
</dbReference>
<dbReference type="PANTHER" id="PTHR43798:SF33">
    <property type="entry name" value="HYDROLASE, PUTATIVE (AFU_ORTHOLOGUE AFUA_2G14860)-RELATED"/>
    <property type="match status" value="1"/>
</dbReference>
<sequence length="869" mass="98536">MEIDFNPNIRLQSTFYHVPGYESDIHALTSPIPPFHRSGSLSTTCDTFEREQLLQSEAYYGRLPVVLVHGMVVASSYLHDLGRHLAPWFRVFIPDLPGFGRSSKAIQKCDIVSISQLAQGLHDWMDVAGIRKAHLVSNSLGCQILAEFTRRWPDRVDRLVLQGPTVDTSHQSTLKTLLASAANSRNEPMSMSLISLQDYWRAGLRRAFALFRATAEYRILDALQEVNNPTLLLSCELDPITPCRWVAELSEKMPNAVHYVLKKAAHTANYSATEIMSRSVLRYLLIQDDEEIGRAGRDILERVTRINQKREAAAKQRYHLAGWQLALGFFTGFVMWKCSIGRWKSISGFLPMEIMILYQYSKIAPFLSLDRSADLDRVYVKLQGVADFDSASSMLRAIGRHLNFRDFPQLGIPTSLAPAMPLINWLPSYLRDTIFSTLGAHEAAGDVASTFEAESITESVAAHFPAHRKYPAVAIGSTNGALTHLYAMMGIPWLPQTLLMPVKRPKSAAFRQGQLDMTAEMEWGRSVGQELLRRNPGIELYHMADPNQDQLMIRHMAYFRLKFIKMTEAYKNFLLSALEPNGTIILVRCGSKWPSTKVANRHYFQSGAVGGITSKEFLRGSTNVKEFVESEKSPLTKMAGTVMGKEYKTDWNAPPSNCEAPEAEWGYADGLTNDIVEFAKEHGFKIKYLDYDHPEDASPVVADADRQWKEQLRRPIDSILVDSFILMEPWLAIRYNLTPFWTMFPVRPSFERLQEYLKMCQGKEFKNGFAFLFCSGAHSIGLPRLAEWKGLLENHFASQDMDKLRNKKILLGTDENVFPKDFGFPARYQVELARAVGEEGQYVMPPSLALGDFEHYMQNSHRYGVYYTP</sequence>
<dbReference type="GO" id="GO:0072330">
    <property type="term" value="P:monocarboxylic acid biosynthetic process"/>
    <property type="evidence" value="ECO:0007669"/>
    <property type="project" value="UniProtKB-ARBA"/>
</dbReference>
<comment type="caution">
    <text evidence="3">The sequence shown here is derived from an EMBL/GenBank/DDBJ whole genome shotgun (WGS) entry which is preliminary data.</text>
</comment>
<organism evidence="3 4">
    <name type="scientific">Penicillium egyptiacum</name>
    <dbReference type="NCBI Taxonomy" id="1303716"/>
    <lineage>
        <taxon>Eukaryota</taxon>
        <taxon>Fungi</taxon>
        <taxon>Dikarya</taxon>
        <taxon>Ascomycota</taxon>
        <taxon>Pezizomycotina</taxon>
        <taxon>Eurotiomycetes</taxon>
        <taxon>Eurotiomycetidae</taxon>
        <taxon>Eurotiales</taxon>
        <taxon>Aspergillaceae</taxon>
        <taxon>Penicillium</taxon>
    </lineage>
</organism>
<accession>A0A9W4P7Z2</accession>
<keyword evidence="4" id="KW-1185">Reference proteome</keyword>
<dbReference type="Proteomes" id="UP001154252">
    <property type="component" value="Unassembled WGS sequence"/>
</dbReference>
<dbReference type="InterPro" id="IPR000073">
    <property type="entry name" value="AB_hydrolase_1"/>
</dbReference>
<dbReference type="GO" id="GO:0017000">
    <property type="term" value="P:antibiotic biosynthetic process"/>
    <property type="evidence" value="ECO:0007669"/>
    <property type="project" value="UniProtKB-ARBA"/>
</dbReference>
<evidence type="ECO:0000259" key="2">
    <source>
        <dbReference type="Pfam" id="PF08386"/>
    </source>
</evidence>
<dbReference type="OrthoDB" id="408373at2759"/>
<protein>
    <recommendedName>
        <fullName evidence="5">AB hydrolase-1 domain-containing protein</fullName>
    </recommendedName>
</protein>
<reference evidence="3" key="1">
    <citation type="submission" date="2021-07" db="EMBL/GenBank/DDBJ databases">
        <authorList>
            <person name="Branca A.L. A."/>
        </authorList>
    </citation>
    <scope>NUCLEOTIDE SEQUENCE</scope>
</reference>
<dbReference type="Gene3D" id="3.40.50.1820">
    <property type="entry name" value="alpha/beta hydrolase"/>
    <property type="match status" value="1"/>
</dbReference>
<name>A0A9W4P7Z2_9EURO</name>
<dbReference type="Pfam" id="PF08386">
    <property type="entry name" value="Abhydrolase_4"/>
    <property type="match status" value="1"/>
</dbReference>
<evidence type="ECO:0000313" key="4">
    <source>
        <dbReference type="Proteomes" id="UP001154252"/>
    </source>
</evidence>
<evidence type="ECO:0000313" key="3">
    <source>
        <dbReference type="EMBL" id="CAG8908474.1"/>
    </source>
</evidence>
<dbReference type="AlphaFoldDB" id="A0A9W4P7Z2"/>
<gene>
    <name evidence="3" type="ORF">PEGY_LOCUS9239</name>
</gene>
<feature type="domain" description="AB hydrolase-1" evidence="1">
    <location>
        <begin position="64"/>
        <end position="171"/>
    </location>
</feature>
<dbReference type="PANTHER" id="PTHR43798">
    <property type="entry name" value="MONOACYLGLYCEROL LIPASE"/>
    <property type="match status" value="1"/>
</dbReference>
<dbReference type="GO" id="GO:0016020">
    <property type="term" value="C:membrane"/>
    <property type="evidence" value="ECO:0007669"/>
    <property type="project" value="TreeGrafter"/>
</dbReference>
<evidence type="ECO:0000259" key="1">
    <source>
        <dbReference type="Pfam" id="PF00561"/>
    </source>
</evidence>
<dbReference type="Pfam" id="PF00561">
    <property type="entry name" value="Abhydrolase_1"/>
    <property type="match status" value="1"/>
</dbReference>
<feature type="domain" description="Peptidase S33 tripeptidyl aminopeptidase-like C-terminal" evidence="2">
    <location>
        <begin position="223"/>
        <end position="285"/>
    </location>
</feature>
<dbReference type="InterPro" id="IPR029058">
    <property type="entry name" value="AB_hydrolase_fold"/>
</dbReference>
<evidence type="ECO:0008006" key="5">
    <source>
        <dbReference type="Google" id="ProtNLM"/>
    </source>
</evidence>
<dbReference type="InterPro" id="IPR050266">
    <property type="entry name" value="AB_hydrolase_sf"/>
</dbReference>